<proteinExistence type="predicted"/>
<organism evidence="1">
    <name type="scientific">viral metagenome</name>
    <dbReference type="NCBI Taxonomy" id="1070528"/>
    <lineage>
        <taxon>unclassified sequences</taxon>
        <taxon>metagenomes</taxon>
        <taxon>organismal metagenomes</taxon>
    </lineage>
</organism>
<reference evidence="1" key="1">
    <citation type="journal article" date="2020" name="Nature">
        <title>Giant virus diversity and host interactions through global metagenomics.</title>
        <authorList>
            <person name="Schulz F."/>
            <person name="Roux S."/>
            <person name="Paez-Espino D."/>
            <person name="Jungbluth S."/>
            <person name="Walsh D.A."/>
            <person name="Denef V.J."/>
            <person name="McMahon K.D."/>
            <person name="Konstantinidis K.T."/>
            <person name="Eloe-Fadrosh E.A."/>
            <person name="Kyrpides N.C."/>
            <person name="Woyke T."/>
        </authorList>
    </citation>
    <scope>NUCLEOTIDE SEQUENCE</scope>
    <source>
        <strain evidence="1">GVMAG-M-3300014204-73</strain>
    </source>
</reference>
<dbReference type="EMBL" id="MN739177">
    <property type="protein sequence ID" value="QHS92241.1"/>
    <property type="molecule type" value="Genomic_DNA"/>
</dbReference>
<accession>A0A6C0BKF9</accession>
<name>A0A6C0BKF9_9ZZZZ</name>
<evidence type="ECO:0000313" key="1">
    <source>
        <dbReference type="EMBL" id="QHS92241.1"/>
    </source>
</evidence>
<sequence>MATTVVLRSVDNTPYYADDLHDPQHLIYTCQGIIGDQNLNNPDNQKLLHADQFWVYRVQPRGRHKTYIWYGRYHRMGDPYPMQHVDDLGQMRQIYLIHLERDN</sequence>
<protein>
    <submittedName>
        <fullName evidence="1">Uncharacterized protein</fullName>
    </submittedName>
</protein>
<dbReference type="AlphaFoldDB" id="A0A6C0BKF9"/>